<sequence length="138" mass="14862">MDIRRITGDISVSPQISPGDIPAIAAAGFRSVLCNRPDDEEPGQPDYAAVAEAARDAGLEVRSVPIPLGPTPAATIRDFARALDEMERPVLAYCRSGTRCTMLWSMVSYEALGGDEVIRRARAAGYDMAGLIRQIERG</sequence>
<name>A0A1X6Z1P2_9RHOB</name>
<dbReference type="GO" id="GO:0016787">
    <property type="term" value="F:hydrolase activity"/>
    <property type="evidence" value="ECO:0007669"/>
    <property type="project" value="UniProtKB-KW"/>
</dbReference>
<evidence type="ECO:0000259" key="1">
    <source>
        <dbReference type="Pfam" id="PF04273"/>
    </source>
</evidence>
<evidence type="ECO:0000313" key="2">
    <source>
        <dbReference type="EMBL" id="SLN37584.1"/>
    </source>
</evidence>
<dbReference type="SUPFAM" id="SSF52799">
    <property type="entry name" value="(Phosphotyrosine protein) phosphatases II"/>
    <property type="match status" value="1"/>
</dbReference>
<dbReference type="OrthoDB" id="9805710at2"/>
<evidence type="ECO:0000313" key="3">
    <source>
        <dbReference type="Proteomes" id="UP000193207"/>
    </source>
</evidence>
<protein>
    <submittedName>
        <fullName evidence="2">Beta-lactamase hydrolase-like protein</fullName>
        <ecNumber evidence="2">3.-.-.-</ecNumber>
    </submittedName>
</protein>
<accession>A0A1X6Z1P2</accession>
<proteinExistence type="predicted"/>
<dbReference type="NCBIfam" id="TIGR01244">
    <property type="entry name" value="TIGR01244 family sulfur transferase"/>
    <property type="match status" value="1"/>
</dbReference>
<dbReference type="EMBL" id="FWFU01000002">
    <property type="protein sequence ID" value="SLN37584.1"/>
    <property type="molecule type" value="Genomic_DNA"/>
</dbReference>
<dbReference type="Proteomes" id="UP000193207">
    <property type="component" value="Unassembled WGS sequence"/>
</dbReference>
<dbReference type="Gene3D" id="3.90.190.10">
    <property type="entry name" value="Protein tyrosine phosphatase superfamily"/>
    <property type="match status" value="1"/>
</dbReference>
<dbReference type="Pfam" id="PF04273">
    <property type="entry name" value="BLH_phosphatase"/>
    <property type="match status" value="1"/>
</dbReference>
<gene>
    <name evidence="2" type="primary">blh_1</name>
    <name evidence="2" type="ORF">ROH8110_01950</name>
</gene>
<feature type="domain" description="Beta-lactamase hydrolase-like protein phosphatase-like" evidence="1">
    <location>
        <begin position="2"/>
        <end position="107"/>
    </location>
</feature>
<organism evidence="2 3">
    <name type="scientific">Roseovarius halotolerans</name>
    <dbReference type="NCBI Taxonomy" id="505353"/>
    <lineage>
        <taxon>Bacteria</taxon>
        <taxon>Pseudomonadati</taxon>
        <taxon>Pseudomonadota</taxon>
        <taxon>Alphaproteobacteria</taxon>
        <taxon>Rhodobacterales</taxon>
        <taxon>Roseobacteraceae</taxon>
        <taxon>Roseovarius</taxon>
    </lineage>
</organism>
<reference evidence="2 3" key="1">
    <citation type="submission" date="2017-03" db="EMBL/GenBank/DDBJ databases">
        <authorList>
            <person name="Afonso C.L."/>
            <person name="Miller P.J."/>
            <person name="Scott M.A."/>
            <person name="Spackman E."/>
            <person name="Goraichik I."/>
            <person name="Dimitrov K.M."/>
            <person name="Suarez D.L."/>
            <person name="Swayne D.E."/>
        </authorList>
    </citation>
    <scope>NUCLEOTIDE SEQUENCE [LARGE SCALE GENOMIC DNA]</scope>
    <source>
        <strain evidence="2 3">CECT 8110</strain>
    </source>
</reference>
<dbReference type="InterPro" id="IPR029021">
    <property type="entry name" value="Prot-tyrosine_phosphatase-like"/>
</dbReference>
<dbReference type="InterPro" id="IPR005939">
    <property type="entry name" value="BLH_phosphatase-like"/>
</dbReference>
<keyword evidence="3" id="KW-1185">Reference proteome</keyword>
<dbReference type="AlphaFoldDB" id="A0A1X6Z1P2"/>
<dbReference type="RefSeq" id="WP_085817536.1">
    <property type="nucleotide sequence ID" value="NZ_FWFU01000002.1"/>
</dbReference>
<dbReference type="EC" id="3.-.-.-" evidence="2"/>
<keyword evidence="2" id="KW-0378">Hydrolase</keyword>